<gene>
    <name evidence="2" type="ORF">EUGRSUZ_H00332</name>
</gene>
<dbReference type="GO" id="GO:0006952">
    <property type="term" value="P:defense response"/>
    <property type="evidence" value="ECO:0007669"/>
    <property type="project" value="InterPro"/>
</dbReference>
<sequence>MAARRSVIGPIVLMLVVFVALLAFQCTEATRALPEDFARENNHAMYSSAAYERARCTMACWFERLAWGPNPGSTGH</sequence>
<dbReference type="InterPro" id="IPR040273">
    <property type="entry name" value="PIP1"/>
</dbReference>
<dbReference type="OMA" id="RENNHAM"/>
<dbReference type="Gramene" id="KCW57563">
    <property type="protein sequence ID" value="KCW57563"/>
    <property type="gene ID" value="EUGRSUZ_H00332"/>
</dbReference>
<reference evidence="2" key="1">
    <citation type="submission" date="2013-07" db="EMBL/GenBank/DDBJ databases">
        <title>The genome of Eucalyptus grandis.</title>
        <authorList>
            <person name="Schmutz J."/>
            <person name="Hayes R."/>
            <person name="Myburg A."/>
            <person name="Tuskan G."/>
            <person name="Grattapaglia D."/>
            <person name="Rokhsar D.S."/>
        </authorList>
    </citation>
    <scope>NUCLEOTIDE SEQUENCE</scope>
    <source>
        <tissue evidence="2">Leaf extractions</tissue>
    </source>
</reference>
<protein>
    <submittedName>
        <fullName evidence="2">Uncharacterized protein</fullName>
    </submittedName>
</protein>
<dbReference type="PANTHER" id="PTHR37245:SF4">
    <property type="entry name" value="PAMP-INDUCED SECRETED PEPTIDE 1"/>
    <property type="match status" value="1"/>
</dbReference>
<feature type="signal peptide" evidence="1">
    <location>
        <begin position="1"/>
        <end position="29"/>
    </location>
</feature>
<dbReference type="AlphaFoldDB" id="A0A059AUN3"/>
<name>A0A059AUN3_EUCGR</name>
<feature type="chain" id="PRO_5001567902" evidence="1">
    <location>
        <begin position="30"/>
        <end position="76"/>
    </location>
</feature>
<dbReference type="InParanoid" id="A0A059AUN3"/>
<organism evidence="2">
    <name type="scientific">Eucalyptus grandis</name>
    <name type="common">Flooded gum</name>
    <dbReference type="NCBI Taxonomy" id="71139"/>
    <lineage>
        <taxon>Eukaryota</taxon>
        <taxon>Viridiplantae</taxon>
        <taxon>Streptophyta</taxon>
        <taxon>Embryophyta</taxon>
        <taxon>Tracheophyta</taxon>
        <taxon>Spermatophyta</taxon>
        <taxon>Magnoliopsida</taxon>
        <taxon>eudicotyledons</taxon>
        <taxon>Gunneridae</taxon>
        <taxon>Pentapetalae</taxon>
        <taxon>rosids</taxon>
        <taxon>malvids</taxon>
        <taxon>Myrtales</taxon>
        <taxon>Myrtaceae</taxon>
        <taxon>Myrtoideae</taxon>
        <taxon>Eucalypteae</taxon>
        <taxon>Eucalyptus</taxon>
    </lineage>
</organism>
<accession>A0A059AUN3</accession>
<proteinExistence type="predicted"/>
<dbReference type="PANTHER" id="PTHR37245">
    <property type="entry name" value="PAMP-INDUCED SECRETED PEPTIDE 1"/>
    <property type="match status" value="1"/>
</dbReference>
<evidence type="ECO:0000313" key="2">
    <source>
        <dbReference type="EMBL" id="KCW57563.1"/>
    </source>
</evidence>
<keyword evidence="1" id="KW-0732">Signal</keyword>
<dbReference type="EMBL" id="KK198760">
    <property type="protein sequence ID" value="KCW57563.1"/>
    <property type="molecule type" value="Genomic_DNA"/>
</dbReference>
<evidence type="ECO:0000256" key="1">
    <source>
        <dbReference type="SAM" id="SignalP"/>
    </source>
</evidence>